<dbReference type="Proteomes" id="UP000053617">
    <property type="component" value="Unassembled WGS sequence"/>
</dbReference>
<feature type="transmembrane region" description="Helical" evidence="2">
    <location>
        <begin position="236"/>
        <end position="258"/>
    </location>
</feature>
<keyword evidence="2" id="KW-1133">Transmembrane helix</keyword>
<dbReference type="GeneID" id="25289806"/>
<evidence type="ECO:0000313" key="3">
    <source>
        <dbReference type="EMBL" id="KIX10651.1"/>
    </source>
</evidence>
<evidence type="ECO:0000256" key="2">
    <source>
        <dbReference type="SAM" id="Phobius"/>
    </source>
</evidence>
<keyword evidence="2" id="KW-0472">Membrane</keyword>
<keyword evidence="4" id="KW-1185">Reference proteome</keyword>
<dbReference type="HOGENOM" id="CLU_921807_0_0_1"/>
<comment type="subcellular location">
    <subcellularLocation>
        <location evidence="1">Membrane</location>
        <topology evidence="1">Multi-pass membrane protein</topology>
    </subcellularLocation>
</comment>
<organism evidence="3 4">
    <name type="scientific">Rhinocladiella mackenziei CBS 650.93</name>
    <dbReference type="NCBI Taxonomy" id="1442369"/>
    <lineage>
        <taxon>Eukaryota</taxon>
        <taxon>Fungi</taxon>
        <taxon>Dikarya</taxon>
        <taxon>Ascomycota</taxon>
        <taxon>Pezizomycotina</taxon>
        <taxon>Eurotiomycetes</taxon>
        <taxon>Chaetothyriomycetidae</taxon>
        <taxon>Chaetothyriales</taxon>
        <taxon>Herpotrichiellaceae</taxon>
        <taxon>Rhinocladiella</taxon>
    </lineage>
</organism>
<dbReference type="OrthoDB" id="6133115at2759"/>
<dbReference type="Gene3D" id="1.20.1250.20">
    <property type="entry name" value="MFS general substrate transporter like domains"/>
    <property type="match status" value="1"/>
</dbReference>
<proteinExistence type="predicted"/>
<evidence type="ECO:0000256" key="1">
    <source>
        <dbReference type="ARBA" id="ARBA00004141"/>
    </source>
</evidence>
<dbReference type="VEuPathDB" id="FungiDB:Z518_01735"/>
<feature type="transmembrane region" description="Helical" evidence="2">
    <location>
        <begin position="211"/>
        <end position="229"/>
    </location>
</feature>
<dbReference type="InterPro" id="IPR050360">
    <property type="entry name" value="MFS_Sugar_Transporters"/>
</dbReference>
<feature type="transmembrane region" description="Helical" evidence="2">
    <location>
        <begin position="264"/>
        <end position="282"/>
    </location>
</feature>
<dbReference type="PANTHER" id="PTHR48022:SF2">
    <property type="entry name" value="PLASTIDIC GLUCOSE TRANSPORTER 4"/>
    <property type="match status" value="1"/>
</dbReference>
<dbReference type="InterPro" id="IPR036259">
    <property type="entry name" value="MFS_trans_sf"/>
</dbReference>
<dbReference type="GO" id="GO:0005351">
    <property type="term" value="F:carbohydrate:proton symporter activity"/>
    <property type="evidence" value="ECO:0007669"/>
    <property type="project" value="TreeGrafter"/>
</dbReference>
<evidence type="ECO:0008006" key="5">
    <source>
        <dbReference type="Google" id="ProtNLM"/>
    </source>
</evidence>
<dbReference type="RefSeq" id="XP_013277787.1">
    <property type="nucleotide sequence ID" value="XM_013422333.1"/>
</dbReference>
<sequence>MSSSIGVLARDEYDADVLDGVLLHKPFLDAVGNPTEEWVIPWIPSSYSLSVFITCLIVGTFAFQIGRCDTLILGNVAADIEIGDREPANTFNAIAIILIAGECQLHFNASSPSSLEGACSSFQTLLDIIAKNRHAKGDAVLERLNDAPIDSEKVQATKREILLAIEAEDEAKSSLHWRMFLTSSIIDRTPMKIIRSFWLPMIREWIGSGPIAYFTYFFDIGCVPLYVAIERIGRRLTLMYGAIVINVLVLIFTALQAMPHMTSIQWAGIRIIFVFLFVFGYARQKLRLALPLGNRALGASTY</sequence>
<reference evidence="3 4" key="1">
    <citation type="submission" date="2015-01" db="EMBL/GenBank/DDBJ databases">
        <title>The Genome Sequence of Rhinocladiella mackenzie CBS 650.93.</title>
        <authorList>
            <consortium name="The Broad Institute Genomics Platform"/>
            <person name="Cuomo C."/>
            <person name="de Hoog S."/>
            <person name="Gorbushina A."/>
            <person name="Stielow B."/>
            <person name="Teixiera M."/>
            <person name="Abouelleil A."/>
            <person name="Chapman S.B."/>
            <person name="Priest M."/>
            <person name="Young S.K."/>
            <person name="Wortman J."/>
            <person name="Nusbaum C."/>
            <person name="Birren B."/>
        </authorList>
    </citation>
    <scope>NUCLEOTIDE SEQUENCE [LARGE SCALE GENOMIC DNA]</scope>
    <source>
        <strain evidence="3 4">CBS 650.93</strain>
    </source>
</reference>
<name>A0A0D2J4L4_9EURO</name>
<dbReference type="PANTHER" id="PTHR48022">
    <property type="entry name" value="PLASTIDIC GLUCOSE TRANSPORTER 4"/>
    <property type="match status" value="1"/>
</dbReference>
<keyword evidence="2" id="KW-0812">Transmembrane</keyword>
<protein>
    <recommendedName>
        <fullName evidence="5">Major facilitator superfamily (MFS) profile domain-containing protein</fullName>
    </recommendedName>
</protein>
<dbReference type="GO" id="GO:0016020">
    <property type="term" value="C:membrane"/>
    <property type="evidence" value="ECO:0007669"/>
    <property type="project" value="UniProtKB-SubCell"/>
</dbReference>
<evidence type="ECO:0000313" key="4">
    <source>
        <dbReference type="Proteomes" id="UP000053617"/>
    </source>
</evidence>
<accession>A0A0D2J4L4</accession>
<gene>
    <name evidence="3" type="ORF">Z518_01735</name>
</gene>
<dbReference type="AlphaFoldDB" id="A0A0D2J4L4"/>
<dbReference type="EMBL" id="KN847475">
    <property type="protein sequence ID" value="KIX10651.1"/>
    <property type="molecule type" value="Genomic_DNA"/>
</dbReference>